<accession>A0ABR3SAH7</accession>
<reference evidence="1 2" key="1">
    <citation type="submission" date="2024-02" db="EMBL/GenBank/DDBJ databases">
        <title>De novo assembly and annotation of 12 fungi associated with fruit tree decline syndrome in Ontario, Canada.</title>
        <authorList>
            <person name="Sulman M."/>
            <person name="Ellouze W."/>
            <person name="Ilyukhin E."/>
        </authorList>
    </citation>
    <scope>NUCLEOTIDE SEQUENCE [LARGE SCALE GENOMIC DNA]</scope>
    <source>
        <strain evidence="1 2">M1-105</strain>
    </source>
</reference>
<name>A0ABR3SAH7_9PEZI</name>
<sequence length="288" mass="33036">MESLHNRELELPMHDYVPDGGQVKSDLPERLALISRSKFTVSVARIYEVHGNFEPTTKGDTSLVVLKVAPRLADSKRCFKSLVITLVLKPSPERDGNEVPPFVKAYEPSQDGDIWLIEQITTVTKTRSVEASGNPTKRSSISDELVEKAILSQFKIEKFDWRKLDIDLSILTNSPHAEHFTDITLYSSGNWSVLYHRTSKDGLLKLKGLRKVRIEIMELNPLHDKTAHDDHAIAMKGHRKKLEQRLLGLKNRKKRENNINLGYEIQIEGKWDFRALQYQEDNDPFIPE</sequence>
<dbReference type="EMBL" id="JAJVDC020000322">
    <property type="protein sequence ID" value="KAL1615283.1"/>
    <property type="molecule type" value="Genomic_DNA"/>
</dbReference>
<evidence type="ECO:0000313" key="2">
    <source>
        <dbReference type="Proteomes" id="UP001521116"/>
    </source>
</evidence>
<keyword evidence="2" id="KW-1185">Reference proteome</keyword>
<protein>
    <submittedName>
        <fullName evidence="1">Uncharacterized protein</fullName>
    </submittedName>
</protein>
<evidence type="ECO:0000313" key="1">
    <source>
        <dbReference type="EMBL" id="KAL1615283.1"/>
    </source>
</evidence>
<dbReference type="Proteomes" id="UP001521116">
    <property type="component" value="Unassembled WGS sequence"/>
</dbReference>
<comment type="caution">
    <text evidence="1">The sequence shown here is derived from an EMBL/GenBank/DDBJ whole genome shotgun (WGS) entry which is preliminary data.</text>
</comment>
<gene>
    <name evidence="1" type="ORF">SLS56_011864</name>
</gene>
<organism evidence="1 2">
    <name type="scientific">Neofusicoccum ribis</name>
    <dbReference type="NCBI Taxonomy" id="45134"/>
    <lineage>
        <taxon>Eukaryota</taxon>
        <taxon>Fungi</taxon>
        <taxon>Dikarya</taxon>
        <taxon>Ascomycota</taxon>
        <taxon>Pezizomycotina</taxon>
        <taxon>Dothideomycetes</taxon>
        <taxon>Dothideomycetes incertae sedis</taxon>
        <taxon>Botryosphaeriales</taxon>
        <taxon>Botryosphaeriaceae</taxon>
        <taxon>Neofusicoccum</taxon>
    </lineage>
</organism>
<proteinExistence type="predicted"/>